<dbReference type="EMBL" id="CP097899">
    <property type="protein sequence ID" value="URN95324.1"/>
    <property type="molecule type" value="Genomic_DNA"/>
</dbReference>
<dbReference type="SUPFAM" id="SSF52499">
    <property type="entry name" value="Isochorismatase-like hydrolases"/>
    <property type="match status" value="1"/>
</dbReference>
<dbReference type="InterPro" id="IPR036380">
    <property type="entry name" value="Isochorismatase-like_sf"/>
</dbReference>
<dbReference type="KEGG" id="plig:NAG76_03430"/>
<dbReference type="InterPro" id="IPR000868">
    <property type="entry name" value="Isochorismatase-like_dom"/>
</dbReference>
<comment type="similarity">
    <text evidence="1">Belongs to the isochorismatase family.</text>
</comment>
<dbReference type="PANTHER" id="PTHR43540">
    <property type="entry name" value="PEROXYUREIDOACRYLATE/UREIDOACRYLATE AMIDOHYDROLASE-RELATED"/>
    <property type="match status" value="1"/>
</dbReference>
<name>A0A9J6ZH04_9BACL</name>
<dbReference type="GO" id="GO:0008908">
    <property type="term" value="F:isochorismatase activity"/>
    <property type="evidence" value="ECO:0007669"/>
    <property type="project" value="InterPro"/>
</dbReference>
<feature type="domain" description="Isochorismatase-like" evidence="3">
    <location>
        <begin position="9"/>
        <end position="197"/>
    </location>
</feature>
<dbReference type="Gene3D" id="3.40.50.850">
    <property type="entry name" value="Isochorismatase-like"/>
    <property type="match status" value="1"/>
</dbReference>
<proteinExistence type="inferred from homology"/>
<dbReference type="CDD" id="cd00431">
    <property type="entry name" value="cysteine_hydrolases"/>
    <property type="match status" value="1"/>
</dbReference>
<evidence type="ECO:0000256" key="2">
    <source>
        <dbReference type="ARBA" id="ARBA00022801"/>
    </source>
</evidence>
<dbReference type="InterPro" id="IPR050272">
    <property type="entry name" value="Isochorismatase-like_hydrls"/>
</dbReference>
<dbReference type="PRINTS" id="PR01398">
    <property type="entry name" value="ISCHRISMTASE"/>
</dbReference>
<dbReference type="PANTHER" id="PTHR43540:SF6">
    <property type="entry name" value="ISOCHORISMATASE-LIKE DOMAIN-CONTAINING PROTEIN"/>
    <property type="match status" value="1"/>
</dbReference>
<dbReference type="Pfam" id="PF00857">
    <property type="entry name" value="Isochorismatase"/>
    <property type="match status" value="1"/>
</dbReference>
<evidence type="ECO:0000313" key="4">
    <source>
        <dbReference type="EMBL" id="URN95324.1"/>
    </source>
</evidence>
<dbReference type="Proteomes" id="UP001056756">
    <property type="component" value="Chromosome"/>
</dbReference>
<reference evidence="4" key="1">
    <citation type="submission" date="2022-05" db="EMBL/GenBank/DDBJ databases">
        <title>Novel bacterial taxa in a minimal lignocellulolytic consortium and its capacity to transform plastics disclosed by genome-resolved metagenomics.</title>
        <authorList>
            <person name="Rodriguez C.A.D."/>
            <person name="Diaz-Garcia L."/>
            <person name="Herrera K."/>
            <person name="Tarazona N.A."/>
            <person name="Sproer C."/>
            <person name="Overmann J."/>
            <person name="Jimenez D.J."/>
        </authorList>
    </citation>
    <scope>NUCLEOTIDE SEQUENCE</scope>
    <source>
        <strain evidence="4">MAG5</strain>
    </source>
</reference>
<keyword evidence="2 4" id="KW-0378">Hydrolase</keyword>
<dbReference type="InterPro" id="IPR016291">
    <property type="entry name" value="Isochorismatase"/>
</dbReference>
<evidence type="ECO:0000259" key="3">
    <source>
        <dbReference type="Pfam" id="PF00857"/>
    </source>
</evidence>
<evidence type="ECO:0000313" key="5">
    <source>
        <dbReference type="Proteomes" id="UP001056756"/>
    </source>
</evidence>
<protein>
    <submittedName>
        <fullName evidence="4">Cysteine hydrolase</fullName>
    </submittedName>
</protein>
<gene>
    <name evidence="4" type="ORF">NAG76_03430</name>
</gene>
<sequence>MSWKLKDQSALLIVDVQQDFCGPEGKMAQYGIDLSTIDPAVDQIERLIKVAHEQEVPILFIRLITDPVTDSRAMKSWYAKKGLDPEDSVAICRRGTFGAEDYRIAPSSADYIVEKQKYSAFVGTNIELLLQQLNVEHLIVTGVTTECCVDSTVRDAFMKDYEVYVVADACAAYEQDVHLMSINILDMNFATILSTEQLLSYWEGE</sequence>
<organism evidence="4 5">
    <name type="scientific">Candidatus Pristimantibacillus lignocellulolyticus</name>
    <dbReference type="NCBI Taxonomy" id="2994561"/>
    <lineage>
        <taxon>Bacteria</taxon>
        <taxon>Bacillati</taxon>
        <taxon>Bacillota</taxon>
        <taxon>Bacilli</taxon>
        <taxon>Bacillales</taxon>
        <taxon>Paenibacillaceae</taxon>
        <taxon>Candidatus Pristimantibacillus</taxon>
    </lineage>
</organism>
<dbReference type="AlphaFoldDB" id="A0A9J6ZH04"/>
<accession>A0A9J6ZH04</accession>
<evidence type="ECO:0000256" key="1">
    <source>
        <dbReference type="ARBA" id="ARBA00006336"/>
    </source>
</evidence>